<organism evidence="3 4">
    <name type="scientific">Sediminibacterium roseum</name>
    <dbReference type="NCBI Taxonomy" id="1978412"/>
    <lineage>
        <taxon>Bacteria</taxon>
        <taxon>Pseudomonadati</taxon>
        <taxon>Bacteroidota</taxon>
        <taxon>Chitinophagia</taxon>
        <taxon>Chitinophagales</taxon>
        <taxon>Chitinophagaceae</taxon>
        <taxon>Sediminibacterium</taxon>
    </lineage>
</organism>
<dbReference type="InterPro" id="IPR040756">
    <property type="entry name" value="Peptidase_M61_N"/>
</dbReference>
<keyword evidence="4" id="KW-1185">Reference proteome</keyword>
<name>A0ABW9ZNL9_9BACT</name>
<dbReference type="RefSeq" id="WP_161816993.1">
    <property type="nucleotide sequence ID" value="NZ_JAACJS010000002.1"/>
</dbReference>
<evidence type="ECO:0000256" key="1">
    <source>
        <dbReference type="SAM" id="SignalP"/>
    </source>
</evidence>
<dbReference type="InterPro" id="IPR027268">
    <property type="entry name" value="Peptidase_M4/M1_CTD_sf"/>
</dbReference>
<gene>
    <name evidence="3" type="ORF">GWC95_01990</name>
</gene>
<feature type="domain" description="PDZ" evidence="2">
    <location>
        <begin position="489"/>
        <end position="558"/>
    </location>
</feature>
<dbReference type="Pfam" id="PF05299">
    <property type="entry name" value="Peptidase_M61"/>
    <property type="match status" value="1"/>
</dbReference>
<sequence>MRTITHILALLAIAVSVQAQKPGLSFTVTVKDPAAHILHVQFRCSGIKKESIEFKLAAWTPGYYQLMNYADNVSAFHVTNGASTDTLSWSKVSANGWKVDSKNNNTLVIDYDVKAPRAFVAATYADAERAYISPAGVFLYPDGMINQPVTVTVVPLEGWNTVATGLEPVPGKANTFTAPDYDVLYDSPFLMGQLESFPTFTVNNIPHNFVAFKPGDFDKARLMNDLQKIVTAASNIIGDIPYRHYTFLAIGPGGGGIEHLNSASISFAGARLYGSKTSMITMYNFLAHEYFHHYNVKRIRPIELGPFDYDKGSRTKMLWLSEGITVYYEYIILKRAGFTDADEVFKTFSASISAYENKPGRQFQTPADASFTTWEDGPFGRTGDDANKTISPYDKGPALGILLDFKIRHETKNKRSLDNLMRLLYNKYYKEKNRGFTEAEFRKEAETVAGTSLADFFDYIYTLKTVDYPTYFNYAGLAIDTATHDLPGAWLGANVRSRNDSVFIASVDWQSPAWNAGMRPRGVITKINGEPANEKLLKDAITAAKNGDQVKIAFTTATGTREENIRLGTKKEKNFTITRIANPDALQKEILAGWLGEK</sequence>
<dbReference type="EMBL" id="JAACJS010000002">
    <property type="protein sequence ID" value="NCI48677.1"/>
    <property type="molecule type" value="Genomic_DNA"/>
</dbReference>
<dbReference type="InterPro" id="IPR001478">
    <property type="entry name" value="PDZ"/>
</dbReference>
<dbReference type="SMART" id="SM00228">
    <property type="entry name" value="PDZ"/>
    <property type="match status" value="1"/>
</dbReference>
<protein>
    <submittedName>
        <fullName evidence="3">M61 family metallopeptidase</fullName>
    </submittedName>
</protein>
<evidence type="ECO:0000313" key="4">
    <source>
        <dbReference type="Proteomes" id="UP000753802"/>
    </source>
</evidence>
<proteinExistence type="predicted"/>
<dbReference type="Gene3D" id="1.10.390.10">
    <property type="entry name" value="Neutral Protease Domain 2"/>
    <property type="match status" value="1"/>
</dbReference>
<dbReference type="InterPro" id="IPR007963">
    <property type="entry name" value="Peptidase_M61_catalytic"/>
</dbReference>
<dbReference type="Pfam" id="PF13180">
    <property type="entry name" value="PDZ_2"/>
    <property type="match status" value="1"/>
</dbReference>
<feature type="chain" id="PRO_5046953877" evidence="1">
    <location>
        <begin position="20"/>
        <end position="598"/>
    </location>
</feature>
<evidence type="ECO:0000259" key="2">
    <source>
        <dbReference type="SMART" id="SM00228"/>
    </source>
</evidence>
<comment type="caution">
    <text evidence="3">The sequence shown here is derived from an EMBL/GenBank/DDBJ whole genome shotgun (WGS) entry which is preliminary data.</text>
</comment>
<dbReference type="Pfam" id="PF17899">
    <property type="entry name" value="Peptidase_M61_N"/>
    <property type="match status" value="1"/>
</dbReference>
<dbReference type="InterPro" id="IPR024191">
    <property type="entry name" value="Peptidase_M61"/>
</dbReference>
<dbReference type="Gene3D" id="2.60.40.3650">
    <property type="match status" value="1"/>
</dbReference>
<feature type="signal peptide" evidence="1">
    <location>
        <begin position="1"/>
        <end position="19"/>
    </location>
</feature>
<reference evidence="3 4" key="1">
    <citation type="submission" date="2020-01" db="EMBL/GenBank/DDBJ databases">
        <title>Genome analysis.</title>
        <authorList>
            <person name="Wu S."/>
            <person name="Wang G."/>
        </authorList>
    </citation>
    <scope>NUCLEOTIDE SEQUENCE [LARGE SCALE GENOMIC DNA]</scope>
    <source>
        <strain evidence="3 4">SYL130</strain>
    </source>
</reference>
<evidence type="ECO:0000313" key="3">
    <source>
        <dbReference type="EMBL" id="NCI48677.1"/>
    </source>
</evidence>
<dbReference type="SUPFAM" id="SSF55486">
    <property type="entry name" value="Metalloproteases ('zincins'), catalytic domain"/>
    <property type="match status" value="1"/>
</dbReference>
<dbReference type="Proteomes" id="UP000753802">
    <property type="component" value="Unassembled WGS sequence"/>
</dbReference>
<accession>A0ABW9ZNL9</accession>
<dbReference type="SUPFAM" id="SSF50156">
    <property type="entry name" value="PDZ domain-like"/>
    <property type="match status" value="1"/>
</dbReference>
<dbReference type="InterPro" id="IPR036034">
    <property type="entry name" value="PDZ_sf"/>
</dbReference>
<dbReference type="PIRSF" id="PIRSF016493">
    <property type="entry name" value="Glycyl_aminpptds"/>
    <property type="match status" value="1"/>
</dbReference>
<keyword evidence="1" id="KW-0732">Signal</keyword>
<dbReference type="Gene3D" id="2.30.42.10">
    <property type="match status" value="1"/>
</dbReference>